<dbReference type="GeneID" id="19182038"/>
<feature type="compositionally biased region" description="Acidic residues" evidence="1">
    <location>
        <begin position="294"/>
        <end position="313"/>
    </location>
</feature>
<organism evidence="2 3">
    <name type="scientific">Cladophialophora yegresii CBS 114405</name>
    <dbReference type="NCBI Taxonomy" id="1182544"/>
    <lineage>
        <taxon>Eukaryota</taxon>
        <taxon>Fungi</taxon>
        <taxon>Dikarya</taxon>
        <taxon>Ascomycota</taxon>
        <taxon>Pezizomycotina</taxon>
        <taxon>Eurotiomycetes</taxon>
        <taxon>Chaetothyriomycetidae</taxon>
        <taxon>Chaetothyriales</taxon>
        <taxon>Herpotrichiellaceae</taxon>
        <taxon>Cladophialophora</taxon>
    </lineage>
</organism>
<reference evidence="2 3" key="1">
    <citation type="submission" date="2013-03" db="EMBL/GenBank/DDBJ databases">
        <title>The Genome Sequence of Cladophialophora yegresii CBS 114405.</title>
        <authorList>
            <consortium name="The Broad Institute Genomics Platform"/>
            <person name="Cuomo C."/>
            <person name="de Hoog S."/>
            <person name="Gorbushina A."/>
            <person name="Walker B."/>
            <person name="Young S.K."/>
            <person name="Zeng Q."/>
            <person name="Gargeya S."/>
            <person name="Fitzgerald M."/>
            <person name="Haas B."/>
            <person name="Abouelleil A."/>
            <person name="Allen A.W."/>
            <person name="Alvarado L."/>
            <person name="Arachchi H.M."/>
            <person name="Berlin A.M."/>
            <person name="Chapman S.B."/>
            <person name="Gainer-Dewar J."/>
            <person name="Goldberg J."/>
            <person name="Griggs A."/>
            <person name="Gujja S."/>
            <person name="Hansen M."/>
            <person name="Howarth C."/>
            <person name="Imamovic A."/>
            <person name="Ireland A."/>
            <person name="Larimer J."/>
            <person name="McCowan C."/>
            <person name="Murphy C."/>
            <person name="Pearson M."/>
            <person name="Poon T.W."/>
            <person name="Priest M."/>
            <person name="Roberts A."/>
            <person name="Saif S."/>
            <person name="Shea T."/>
            <person name="Sisk P."/>
            <person name="Sykes S."/>
            <person name="Wortman J."/>
            <person name="Nusbaum C."/>
            <person name="Birren B."/>
        </authorList>
    </citation>
    <scope>NUCLEOTIDE SEQUENCE [LARGE SCALE GENOMIC DNA]</scope>
    <source>
        <strain evidence="2 3">CBS 114405</strain>
    </source>
</reference>
<name>W9WF17_9EURO</name>
<gene>
    <name evidence="2" type="ORF">A1O7_07463</name>
</gene>
<dbReference type="AlphaFoldDB" id="W9WF17"/>
<comment type="caution">
    <text evidence="2">The sequence shown here is derived from an EMBL/GenBank/DDBJ whole genome shotgun (WGS) entry which is preliminary data.</text>
</comment>
<feature type="compositionally biased region" description="Basic and acidic residues" evidence="1">
    <location>
        <begin position="283"/>
        <end position="293"/>
    </location>
</feature>
<sequence length="313" mass="34171">MAPPQKRKTGVFGMGDLKNLTNKRQKTGVSAMVGSNKSALHQRKTGIFGMSDLKKNTKEARAKGRTGSRRLQDLAANELSTDDALMDDLTLDHTLGVSSDVSADEEDNDQDSDESHDSDVSEAEESSSEGEDAEGEGSDVSSSVPEEDVSAGVKGDPKHGTTRKNTLRGLNQFLDRVEADNQLVAKMTDEELSTFAAKEDEGGFYDLVPVADDEKVPESELVESASFEEIKPGVWYDATTNQLYRPTNLTDPETKKIRKTVRRHKKGPPEGQTFKVSKISASELKKLKAKTEEGDFEDEAEKEGLAEEEEAPA</sequence>
<feature type="compositionally biased region" description="Basic residues" evidence="1">
    <location>
        <begin position="256"/>
        <end position="266"/>
    </location>
</feature>
<feature type="region of interest" description="Disordered" evidence="1">
    <location>
        <begin position="1"/>
        <end position="75"/>
    </location>
</feature>
<dbReference type="VEuPathDB" id="FungiDB:A1O7_07463"/>
<dbReference type="HOGENOM" id="CLU_888542_0_0_1"/>
<feature type="compositionally biased region" description="Acidic residues" evidence="1">
    <location>
        <begin position="102"/>
        <end position="112"/>
    </location>
</feature>
<accession>W9WF17</accession>
<feature type="region of interest" description="Disordered" evidence="1">
    <location>
        <begin position="246"/>
        <end position="313"/>
    </location>
</feature>
<dbReference type="Proteomes" id="UP000019473">
    <property type="component" value="Unassembled WGS sequence"/>
</dbReference>
<feature type="compositionally biased region" description="Acidic residues" evidence="1">
    <location>
        <begin position="120"/>
        <end position="137"/>
    </location>
</feature>
<evidence type="ECO:0000313" key="3">
    <source>
        <dbReference type="Proteomes" id="UP000019473"/>
    </source>
</evidence>
<feature type="compositionally biased region" description="Basic and acidic residues" evidence="1">
    <location>
        <begin position="52"/>
        <end position="62"/>
    </location>
</feature>
<protein>
    <submittedName>
        <fullName evidence="2">Uncharacterized protein</fullName>
    </submittedName>
</protein>
<dbReference type="RefSeq" id="XP_007759653.1">
    <property type="nucleotide sequence ID" value="XM_007761463.1"/>
</dbReference>
<evidence type="ECO:0000256" key="1">
    <source>
        <dbReference type="SAM" id="MobiDB-lite"/>
    </source>
</evidence>
<evidence type="ECO:0000313" key="2">
    <source>
        <dbReference type="EMBL" id="EXJ57119.1"/>
    </source>
</evidence>
<proteinExistence type="predicted"/>
<feature type="region of interest" description="Disordered" evidence="1">
    <location>
        <begin position="96"/>
        <end position="168"/>
    </location>
</feature>
<keyword evidence="3" id="KW-1185">Reference proteome</keyword>
<dbReference type="EMBL" id="AMGW01000005">
    <property type="protein sequence ID" value="EXJ57119.1"/>
    <property type="molecule type" value="Genomic_DNA"/>
</dbReference>